<dbReference type="Proteomes" id="UP001597280">
    <property type="component" value="Unassembled WGS sequence"/>
</dbReference>
<evidence type="ECO:0000313" key="2">
    <source>
        <dbReference type="Proteomes" id="UP001597280"/>
    </source>
</evidence>
<dbReference type="Gene3D" id="3.30.420.240">
    <property type="match status" value="1"/>
</dbReference>
<evidence type="ECO:0008006" key="3">
    <source>
        <dbReference type="Google" id="ProtNLM"/>
    </source>
</evidence>
<dbReference type="EMBL" id="JBHUFL010000003">
    <property type="protein sequence ID" value="MFD1836410.1"/>
    <property type="molecule type" value="Genomic_DNA"/>
</dbReference>
<reference evidence="2" key="1">
    <citation type="journal article" date="2019" name="Int. J. Syst. Evol. Microbiol.">
        <title>The Global Catalogue of Microorganisms (GCM) 10K type strain sequencing project: providing services to taxonomists for standard genome sequencing and annotation.</title>
        <authorList>
            <consortium name="The Broad Institute Genomics Platform"/>
            <consortium name="The Broad Institute Genome Sequencing Center for Infectious Disease"/>
            <person name="Wu L."/>
            <person name="Ma J."/>
        </authorList>
    </citation>
    <scope>NUCLEOTIDE SEQUENCE [LARGE SCALE GENOMIC DNA]</scope>
    <source>
        <strain evidence="2">JCM 11650</strain>
    </source>
</reference>
<gene>
    <name evidence="1" type="ORF">ACFSDA_15200</name>
</gene>
<keyword evidence="2" id="KW-1185">Reference proteome</keyword>
<comment type="caution">
    <text evidence="1">The sequence shown here is derived from an EMBL/GenBank/DDBJ whole genome shotgun (WGS) entry which is preliminary data.</text>
</comment>
<protein>
    <recommendedName>
        <fullName evidence="3">Terminase</fullName>
    </recommendedName>
</protein>
<evidence type="ECO:0000313" key="1">
    <source>
        <dbReference type="EMBL" id="MFD1836410.1"/>
    </source>
</evidence>
<dbReference type="Gene3D" id="3.40.50.300">
    <property type="entry name" value="P-loop containing nucleotide triphosphate hydrolases"/>
    <property type="match status" value="1"/>
</dbReference>
<dbReference type="InterPro" id="IPR027417">
    <property type="entry name" value="P-loop_NTPase"/>
</dbReference>
<name>A0ABW4Q391_9MICO</name>
<proteinExistence type="predicted"/>
<dbReference type="RefSeq" id="WP_343905871.1">
    <property type="nucleotide sequence ID" value="NZ_BAAAIS010000003.1"/>
</dbReference>
<accession>A0ABW4Q391</accession>
<organism evidence="1 2">
    <name type="scientific">Brachybacterium rhamnosum</name>
    <dbReference type="NCBI Taxonomy" id="173361"/>
    <lineage>
        <taxon>Bacteria</taxon>
        <taxon>Bacillati</taxon>
        <taxon>Actinomycetota</taxon>
        <taxon>Actinomycetes</taxon>
        <taxon>Micrococcales</taxon>
        <taxon>Dermabacteraceae</taxon>
        <taxon>Brachybacterium</taxon>
    </lineage>
</organism>
<sequence>MPWTPIGGDEFPTLGWEVIDWITENLVRPDAGLVTEPFRLYPEQEDFVLNFYRLDPATGRRKFRRGVLSRPRGWGKSPFAAALMAVEGLGPVVFDGWDADGQPVGKPWSEIRTPLIQVAATSETQSRYTFDALLEMMEGPVIDNYRGIELLGTQVNFPSGRAEMVTTAARTMKGARADFTVCDQTEEWVPSNGGGRLHQVIDSNAAKRGGAYLETPNAFIPGENSVAEKSANYWSMIQEGKAIADGLYYDHREAPGDTDTGDRESLTIGLRIAYGDASQHPDGCLIHQPACPPGHADLEPRIQSFWDLTKDVQVARSDYLNQVTHASDSWLSRPELNAVVDLEKVVAADDPIVVGFDGSRGRARGVADATALIGCRVSDGHLFVLDVWEQPQSAATWHVPVADVDARVREVFADYNVVGFYADPNGWTSQLSEWEAKYGAKLAVKAKREAPMTYWPKGKDSNVPRLLEELHDAVVNGDCSLDGSTVLMRHMLNARRRRTRSGYLLYKAYPDSPDKIDAAYAAVMAWKARLDAVSSGAGSKRKQIPARRRTAVIR</sequence>